<dbReference type="InterPro" id="IPR042243">
    <property type="entry name" value="HypD_1"/>
</dbReference>
<keyword evidence="2" id="KW-0479">Metal-binding</keyword>
<dbReference type="Gene3D" id="3.40.50.11750">
    <property type="entry name" value="HypD, alpha/beta domain 1"/>
    <property type="match status" value="2"/>
</dbReference>
<sequence>MQAEQQPARSHLLKLLEEKLRDRELAYKVVEKIHKLAPVAARRVGQTPIKIMDFCGTHEYTVTHYGIRSLMPPEIEIVAGPGCPVCITPAYYIDVAVKLSLEGIRVYTYGDAYRLPGSGRRGRDIRSLEEARAAGGDVVVVYSVLDAIRMARRDRKPSMFLAVGFETTIPATASPVVAGAVPENLKIMNIHRLTPPIMRYTFETHRDNPIRGVIAPGHVSTIVGARAWKFVVDEYGIPTVVAGFEPIDVLLAILEILRQHIEGKPRLVNEYSRVVKWEGNTRAQKLIMECCEEVDAAWRGIGFVPRSGLAFRDKYRNVDAFHEYGIKELTPEEWRYDLPPGCRCAEVTLGIAKPTDCPLFMKTCTPGTPYGPCMVSSEGACAVWARFGGGGLAEEIARSLNII</sequence>
<dbReference type="Gene3D" id="6.10.20.100">
    <property type="match status" value="1"/>
</dbReference>
<protein>
    <submittedName>
        <fullName evidence="4">Hydrogenase formation protein HypD</fullName>
    </submittedName>
</protein>
<reference evidence="4 5" key="1">
    <citation type="submission" date="2023-09" db="EMBL/GenBank/DDBJ databases">
        <title>Pyrofollis japonicus gen. nov. sp. nov., a novel member of the family Pyrodictiaceae isolated from the Iheya North hydrothermal field.</title>
        <authorList>
            <person name="Miyazaki U."/>
            <person name="Sanari M."/>
            <person name="Tame A."/>
            <person name="Kitajima M."/>
            <person name="Okamoto A."/>
            <person name="Sawayama S."/>
            <person name="Miyazaki J."/>
            <person name="Takai K."/>
            <person name="Nakagawa S."/>
        </authorList>
    </citation>
    <scope>NUCLEOTIDE SEQUENCE [LARGE SCALE GENOMIC DNA]</scope>
    <source>
        <strain evidence="4 5">AV2</strain>
    </source>
</reference>
<gene>
    <name evidence="4" type="primary">hypD</name>
    <name evidence="4" type="ORF">PABY_01310</name>
</gene>
<dbReference type="InterPro" id="IPR042244">
    <property type="entry name" value="HypD_2_sf"/>
</dbReference>
<organism evidence="4 5">
    <name type="scientific">Pyrodictium abyssi</name>
    <dbReference type="NCBI Taxonomy" id="54256"/>
    <lineage>
        <taxon>Archaea</taxon>
        <taxon>Thermoproteota</taxon>
        <taxon>Thermoprotei</taxon>
        <taxon>Desulfurococcales</taxon>
        <taxon>Pyrodictiaceae</taxon>
        <taxon>Pyrodictium</taxon>
    </lineage>
</organism>
<name>A0ABM8ISN3_9CREN</name>
<dbReference type="Proteomes" id="UP001341135">
    <property type="component" value="Chromosome"/>
</dbReference>
<dbReference type="PANTHER" id="PTHR30149:SF0">
    <property type="entry name" value="HYDROGENASE MATURATION FACTOR HYPD"/>
    <property type="match status" value="1"/>
</dbReference>
<dbReference type="GeneID" id="89288152"/>
<dbReference type="NCBIfam" id="TIGR00075">
    <property type="entry name" value="hypD"/>
    <property type="match status" value="1"/>
</dbReference>
<dbReference type="InterPro" id="IPR002780">
    <property type="entry name" value="Hyd_form_HypD"/>
</dbReference>
<dbReference type="RefSeq" id="WP_338250914.1">
    <property type="nucleotide sequence ID" value="NZ_AP028907.1"/>
</dbReference>
<dbReference type="PANTHER" id="PTHR30149">
    <property type="entry name" value="HYDROGENASE PROTEIN ASSEMBLY PROTEIN HYPD"/>
    <property type="match status" value="1"/>
</dbReference>
<comment type="similarity">
    <text evidence="1">Belongs to the HypD family.</text>
</comment>
<evidence type="ECO:0000313" key="5">
    <source>
        <dbReference type="Proteomes" id="UP001341135"/>
    </source>
</evidence>
<evidence type="ECO:0000313" key="4">
    <source>
        <dbReference type="EMBL" id="BES80564.1"/>
    </source>
</evidence>
<keyword evidence="5" id="KW-1185">Reference proteome</keyword>
<evidence type="ECO:0000256" key="2">
    <source>
        <dbReference type="ARBA" id="ARBA00022723"/>
    </source>
</evidence>
<evidence type="ECO:0000256" key="1">
    <source>
        <dbReference type="ARBA" id="ARBA00007888"/>
    </source>
</evidence>
<proteinExistence type="inferred from homology"/>
<keyword evidence="3" id="KW-0408">Iron</keyword>
<accession>A0ABM8ISN3</accession>
<dbReference type="Pfam" id="PF01924">
    <property type="entry name" value="HypD"/>
    <property type="match status" value="1"/>
</dbReference>
<dbReference type="PIRSF" id="PIRSF005622">
    <property type="entry name" value="Hydrgn_mat_hypD"/>
    <property type="match status" value="1"/>
</dbReference>
<dbReference type="EMBL" id="AP028907">
    <property type="protein sequence ID" value="BES80564.1"/>
    <property type="molecule type" value="Genomic_DNA"/>
</dbReference>
<evidence type="ECO:0000256" key="3">
    <source>
        <dbReference type="ARBA" id="ARBA00023004"/>
    </source>
</evidence>